<evidence type="ECO:0000256" key="1">
    <source>
        <dbReference type="SAM" id="MobiDB-lite"/>
    </source>
</evidence>
<dbReference type="STRING" id="8153.ENSHBUP00000014536"/>
<protein>
    <submittedName>
        <fullName evidence="2">Cell division cycle associated 3</fullName>
    </submittedName>
</protein>
<dbReference type="OMA" id="CPTFDSK"/>
<feature type="compositionally biased region" description="Basic and acidic residues" evidence="1">
    <location>
        <begin position="286"/>
        <end position="296"/>
    </location>
</feature>
<dbReference type="InterPro" id="IPR038832">
    <property type="entry name" value="CDCA3"/>
</dbReference>
<sequence>MAGNIKKRIMGSSESKMTASAAIKPEPAFKKTHISHLIDPRSPSADIERTPIQVGQLVSKTSAEMKSECPVVFGDPRSPTIGITRTPVREVMRATVGSFARRLGMIFHSEVEGKLPEGHQKGFSGASKKEEDFISEELASTEPLLSPQPSSNLNEHANLLVPPVQPPLQSVEKLSPFVLPEEPQVEVEIETEADISLEEAEEARESPLHKRLSMSLITCHEGAPSPRAFAEVHHENISSPEPGTEVEPLGDGVDHAYALPSATIEADSPVEPAPSNTDADDSLAQPEKEETKELAKEANLLPSSPPCVRGPEQPQACTGIRCPTFDSKSPSQTVFKPQWLGNGFRPSGLRARGVQGLGGKGGSSPLAVRVAVKNVANENKGQSGKLKQKGTEGRSPLQILKKTNSPRDQRTQMKLKTSTPEKQRAGQMDRRVLAVCLDKENR</sequence>
<name>A0A3Q3C5R8_HAPBU</name>
<dbReference type="PANTHER" id="PTHR34756">
    <property type="entry name" value="CELL DIVISION CYCLE-ASSOCIATED PROTEIN 3"/>
    <property type="match status" value="1"/>
</dbReference>
<reference evidence="2" key="2">
    <citation type="submission" date="2025-09" db="UniProtKB">
        <authorList>
            <consortium name="Ensembl"/>
        </authorList>
    </citation>
    <scope>IDENTIFICATION</scope>
</reference>
<feature type="region of interest" description="Disordered" evidence="1">
    <location>
        <begin position="378"/>
        <end position="429"/>
    </location>
</feature>
<proteinExistence type="predicted"/>
<dbReference type="GeneTree" id="ENSGT00390000017343"/>
<dbReference type="PANTHER" id="PTHR34756:SF1">
    <property type="entry name" value="CELL DIVISION CYCLE-ASSOCIATED PROTEIN 3"/>
    <property type="match status" value="1"/>
</dbReference>
<dbReference type="Proteomes" id="UP000264840">
    <property type="component" value="Unplaced"/>
</dbReference>
<accession>A0A3Q3C5R8</accession>
<dbReference type="Ensembl" id="ENSHBUT00000022543.1">
    <property type="protein sequence ID" value="ENSHBUP00000014536.1"/>
    <property type="gene ID" value="ENSHBUG00000016398.1"/>
</dbReference>
<evidence type="ECO:0000313" key="3">
    <source>
        <dbReference type="Proteomes" id="UP000264840"/>
    </source>
</evidence>
<dbReference type="AlphaFoldDB" id="A0A3Q3C5R8"/>
<feature type="compositionally biased region" description="Basic and acidic residues" evidence="1">
    <location>
        <begin position="419"/>
        <end position="429"/>
    </location>
</feature>
<evidence type="ECO:0000313" key="2">
    <source>
        <dbReference type="Ensembl" id="ENSHBUP00000014536.1"/>
    </source>
</evidence>
<feature type="region of interest" description="Disordered" evidence="1">
    <location>
        <begin position="265"/>
        <end position="315"/>
    </location>
</feature>
<reference evidence="2" key="1">
    <citation type="submission" date="2025-08" db="UniProtKB">
        <authorList>
            <consortium name="Ensembl"/>
        </authorList>
    </citation>
    <scope>IDENTIFICATION</scope>
</reference>
<organism evidence="2 3">
    <name type="scientific">Haplochromis burtoni</name>
    <name type="common">Burton's mouthbrooder</name>
    <name type="synonym">Chromis burtoni</name>
    <dbReference type="NCBI Taxonomy" id="8153"/>
    <lineage>
        <taxon>Eukaryota</taxon>
        <taxon>Metazoa</taxon>
        <taxon>Chordata</taxon>
        <taxon>Craniata</taxon>
        <taxon>Vertebrata</taxon>
        <taxon>Euteleostomi</taxon>
        <taxon>Actinopterygii</taxon>
        <taxon>Neopterygii</taxon>
        <taxon>Teleostei</taxon>
        <taxon>Neoteleostei</taxon>
        <taxon>Acanthomorphata</taxon>
        <taxon>Ovalentaria</taxon>
        <taxon>Cichlomorphae</taxon>
        <taxon>Cichliformes</taxon>
        <taxon>Cichlidae</taxon>
        <taxon>African cichlids</taxon>
        <taxon>Pseudocrenilabrinae</taxon>
        <taxon>Haplochromini</taxon>
        <taxon>Haplochromis</taxon>
    </lineage>
</organism>
<feature type="region of interest" description="Disordered" evidence="1">
    <location>
        <begin position="1"/>
        <end position="20"/>
    </location>
</feature>
<keyword evidence="3" id="KW-1185">Reference proteome</keyword>